<sequence length="127" mass="15117">MEMRARYPSDISREQFEQIRALLEGARKKTAPRKVDLYEVFCAVLYLLKSGCQWRMLPETFPKWRTVHAYFQIWSEVDEHGVSLLERALKKSGWRGPRETGAQRMQQVLDRRRAEREEHGHGESERL</sequence>
<dbReference type="EMBL" id="LR828253">
    <property type="protein sequence ID" value="CAD0322889.1"/>
    <property type="molecule type" value="Genomic_DNA"/>
</dbReference>
<feature type="region of interest" description="Disordered" evidence="1">
    <location>
        <begin position="92"/>
        <end position="127"/>
    </location>
</feature>
<feature type="compositionally biased region" description="Basic and acidic residues" evidence="1">
    <location>
        <begin position="109"/>
        <end position="127"/>
    </location>
</feature>
<gene>
    <name evidence="3" type="ORF">CFBP8129_17220</name>
    <name evidence="4" type="ORF">CFBP8129_19470</name>
    <name evidence="5" type="ORF">CFBP8129_28190</name>
</gene>
<dbReference type="EMBL" id="LR828253">
    <property type="protein sequence ID" value="CAD0322895.1"/>
    <property type="molecule type" value="Genomic_DNA"/>
</dbReference>
<evidence type="ECO:0000313" key="5">
    <source>
        <dbReference type="EMBL" id="CAD0341721.1"/>
    </source>
</evidence>
<feature type="domain" description="Insertion element IS402-like" evidence="2">
    <location>
        <begin position="12"/>
        <end position="76"/>
    </location>
</feature>
<evidence type="ECO:0000256" key="1">
    <source>
        <dbReference type="SAM" id="MobiDB-lite"/>
    </source>
</evidence>
<evidence type="ECO:0000313" key="4">
    <source>
        <dbReference type="EMBL" id="CAD0326847.1"/>
    </source>
</evidence>
<proteinExistence type="predicted"/>
<dbReference type="EMBL" id="LR828253">
    <property type="protein sequence ID" value="CAD0341729.1"/>
    <property type="molecule type" value="Genomic_DNA"/>
</dbReference>
<dbReference type="PANTHER" id="PTHR30007">
    <property type="entry name" value="PHP DOMAIN PROTEIN"/>
    <property type="match status" value="1"/>
</dbReference>
<reference evidence="4" key="1">
    <citation type="submission" date="2020-07" db="EMBL/GenBank/DDBJ databases">
        <authorList>
            <person name="Pothier F. J."/>
        </authorList>
    </citation>
    <scope>NUCLEOTIDE SEQUENCE</scope>
    <source>
        <strain evidence="4">CFBP 8129</strain>
    </source>
</reference>
<name>A0A6V7D3K3_9XANT</name>
<dbReference type="EMBL" id="LR828253">
    <property type="protein sequence ID" value="CAD0326855.1"/>
    <property type="molecule type" value="Genomic_DNA"/>
</dbReference>
<protein>
    <recommendedName>
        <fullName evidence="2">Insertion element IS402-like domain-containing protein</fullName>
    </recommendedName>
</protein>
<accession>A0A6V7D3K3</accession>
<dbReference type="EMBL" id="LR828253">
    <property type="protein sequence ID" value="CAD0341721.1"/>
    <property type="molecule type" value="Genomic_DNA"/>
</dbReference>
<dbReference type="AlphaFoldDB" id="A0A6V7D3K3"/>
<organism evidence="4">
    <name type="scientific">Xanthomonas hortorum pv. gardneri</name>
    <dbReference type="NCBI Taxonomy" id="2754056"/>
    <lineage>
        <taxon>Bacteria</taxon>
        <taxon>Pseudomonadati</taxon>
        <taxon>Pseudomonadota</taxon>
        <taxon>Gammaproteobacteria</taxon>
        <taxon>Lysobacterales</taxon>
        <taxon>Lysobacteraceae</taxon>
        <taxon>Xanthomonas</taxon>
    </lineage>
</organism>
<dbReference type="EMBL" id="LR828253">
    <property type="protein sequence ID" value="CAD0326847.1"/>
    <property type="molecule type" value="Genomic_DNA"/>
</dbReference>
<evidence type="ECO:0000259" key="2">
    <source>
        <dbReference type="Pfam" id="PF13340"/>
    </source>
</evidence>
<dbReference type="InterPro" id="IPR025161">
    <property type="entry name" value="IS402-like_dom"/>
</dbReference>
<dbReference type="Pfam" id="PF13340">
    <property type="entry name" value="DUF4096"/>
    <property type="match status" value="1"/>
</dbReference>
<dbReference type="PANTHER" id="PTHR30007:SF0">
    <property type="entry name" value="TRANSPOSASE"/>
    <property type="match status" value="1"/>
</dbReference>
<evidence type="ECO:0000313" key="3">
    <source>
        <dbReference type="EMBL" id="CAD0322889.1"/>
    </source>
</evidence>